<reference evidence="1" key="1">
    <citation type="submission" date="2023-04" db="EMBL/GenBank/DDBJ databases">
        <title>Candida boidinii NBRC 1967.</title>
        <authorList>
            <person name="Ichikawa N."/>
            <person name="Sato H."/>
            <person name="Tonouchi N."/>
        </authorList>
    </citation>
    <scope>NUCLEOTIDE SEQUENCE</scope>
    <source>
        <strain evidence="1">NBRC 1967</strain>
    </source>
</reference>
<protein>
    <submittedName>
        <fullName evidence="1">Unnamed protein product</fullName>
    </submittedName>
</protein>
<dbReference type="Proteomes" id="UP001165101">
    <property type="component" value="Unassembled WGS sequence"/>
</dbReference>
<organism evidence="1 2">
    <name type="scientific">Candida boidinii</name>
    <name type="common">Yeast</name>
    <dbReference type="NCBI Taxonomy" id="5477"/>
    <lineage>
        <taxon>Eukaryota</taxon>
        <taxon>Fungi</taxon>
        <taxon>Dikarya</taxon>
        <taxon>Ascomycota</taxon>
        <taxon>Saccharomycotina</taxon>
        <taxon>Pichiomycetes</taxon>
        <taxon>Pichiales</taxon>
        <taxon>Pichiaceae</taxon>
        <taxon>Ogataea</taxon>
        <taxon>Ogataea/Candida clade</taxon>
    </lineage>
</organism>
<sequence length="411" mass="46583">MACPASSDLTNLQNLPVQQQTVNNSEAGSLPIISVKYEDNFEVPKRSQSDNLVVGSSTEINKSYINNSNVLPSHNLYQFNHIQNPSISSQTTSINDDLLLDDEEVLSLLTGDENGSLGEEEHEDSHDSIYNEYSQNTNTIIQNDNFHQHQHQHHNHQQQQQQSQESVDYANSLAEMISNHILTANSPCISESVSPKSPLLENPNYSQSNVNLINNNRSNVYIPSKSHSPIDSDFVSSNIRKSSSSPSIPNAKIPQNLPINISKYIIETVKNDKKIFKCAICDKVLTRKETLKNHVSSVHFKLKLYKCKVIGCESKYSTPSDLRRHFRETHNNKQSSVYVCKVIDKNGKEWGCQRSFFRGYQLKNHWNSKRSKSKCEIPADFDFVPRRGTHVYNHITCNYGNSDQSQELSSP</sequence>
<accession>A0ACB5U316</accession>
<keyword evidence="2" id="KW-1185">Reference proteome</keyword>
<proteinExistence type="predicted"/>
<dbReference type="EMBL" id="BSXV01003860">
    <property type="protein sequence ID" value="GME99173.1"/>
    <property type="molecule type" value="Genomic_DNA"/>
</dbReference>
<gene>
    <name evidence="1" type="ORF">Cboi01_000520700</name>
</gene>
<comment type="caution">
    <text evidence="1">The sequence shown here is derived from an EMBL/GenBank/DDBJ whole genome shotgun (WGS) entry which is preliminary data.</text>
</comment>
<name>A0ACB5U316_CANBO</name>
<evidence type="ECO:0000313" key="2">
    <source>
        <dbReference type="Proteomes" id="UP001165101"/>
    </source>
</evidence>
<evidence type="ECO:0000313" key="1">
    <source>
        <dbReference type="EMBL" id="GME99173.1"/>
    </source>
</evidence>